<comment type="similarity">
    <text evidence="1">Belongs to the CapA family.</text>
</comment>
<dbReference type="STRING" id="1123323.SAMN05216245_11075"/>
<reference evidence="5 6" key="1">
    <citation type="submission" date="2016-10" db="EMBL/GenBank/DDBJ databases">
        <authorList>
            <person name="de Groot N.N."/>
        </authorList>
    </citation>
    <scope>NUCLEOTIDE SEQUENCE [LARGE SCALE GENOMIC DNA]</scope>
    <source>
        <strain evidence="5 6">DSM 9236</strain>
    </source>
</reference>
<dbReference type="InterPro" id="IPR052169">
    <property type="entry name" value="CW_Biosynth-Accessory"/>
</dbReference>
<feature type="region of interest" description="Disordered" evidence="2">
    <location>
        <begin position="57"/>
        <end position="84"/>
    </location>
</feature>
<feature type="signal peptide" evidence="3">
    <location>
        <begin position="1"/>
        <end position="36"/>
    </location>
</feature>
<dbReference type="InterPro" id="IPR019079">
    <property type="entry name" value="Capsule_synth_CapA"/>
</dbReference>
<dbReference type="PANTHER" id="PTHR33393:SF13">
    <property type="entry name" value="PGA BIOSYNTHESIS PROTEIN CAPA"/>
    <property type="match status" value="1"/>
</dbReference>
<keyword evidence="3" id="KW-0732">Signal</keyword>
<dbReference type="Proteomes" id="UP000198896">
    <property type="component" value="Unassembled WGS sequence"/>
</dbReference>
<dbReference type="PANTHER" id="PTHR33393">
    <property type="entry name" value="POLYGLUTAMINE SYNTHESIS ACCESSORY PROTEIN RV0574C-RELATED"/>
    <property type="match status" value="1"/>
</dbReference>
<proteinExistence type="inferred from homology"/>
<accession>A0A1I2C0K3</accession>
<dbReference type="CDD" id="cd07381">
    <property type="entry name" value="MPP_CapA"/>
    <property type="match status" value="1"/>
</dbReference>
<evidence type="ECO:0000256" key="2">
    <source>
        <dbReference type="SAM" id="MobiDB-lite"/>
    </source>
</evidence>
<dbReference type="InterPro" id="IPR029052">
    <property type="entry name" value="Metallo-depent_PP-like"/>
</dbReference>
<dbReference type="RefSeq" id="WP_093913733.1">
    <property type="nucleotide sequence ID" value="NZ_FONL01000010.1"/>
</dbReference>
<evidence type="ECO:0000259" key="4">
    <source>
        <dbReference type="SMART" id="SM00854"/>
    </source>
</evidence>
<dbReference type="EMBL" id="FONL01000010">
    <property type="protein sequence ID" value="SFE61775.1"/>
    <property type="molecule type" value="Genomic_DNA"/>
</dbReference>
<dbReference type="SMART" id="SM00854">
    <property type="entry name" value="PGA_cap"/>
    <property type="match status" value="1"/>
</dbReference>
<feature type="domain" description="Capsule synthesis protein CapA" evidence="4">
    <location>
        <begin position="93"/>
        <end position="320"/>
    </location>
</feature>
<dbReference type="Pfam" id="PF09587">
    <property type="entry name" value="PGA_cap"/>
    <property type="match status" value="1"/>
</dbReference>
<dbReference type="SUPFAM" id="SSF56300">
    <property type="entry name" value="Metallo-dependent phosphatases"/>
    <property type="match status" value="1"/>
</dbReference>
<dbReference type="OrthoDB" id="9810906at2"/>
<evidence type="ECO:0000313" key="5">
    <source>
        <dbReference type="EMBL" id="SFE61775.1"/>
    </source>
</evidence>
<keyword evidence="6" id="KW-1185">Reference proteome</keyword>
<evidence type="ECO:0000256" key="3">
    <source>
        <dbReference type="SAM" id="SignalP"/>
    </source>
</evidence>
<dbReference type="Gene3D" id="3.60.21.10">
    <property type="match status" value="1"/>
</dbReference>
<gene>
    <name evidence="5" type="ORF">SAMN05216245_11075</name>
</gene>
<evidence type="ECO:0000313" key="6">
    <source>
        <dbReference type="Proteomes" id="UP000198896"/>
    </source>
</evidence>
<feature type="chain" id="PRO_5011612254" evidence="3">
    <location>
        <begin position="37"/>
        <end position="393"/>
    </location>
</feature>
<organism evidence="5 6">
    <name type="scientific">Succiniclasticum ruminis DSM 9236</name>
    <dbReference type="NCBI Taxonomy" id="1123323"/>
    <lineage>
        <taxon>Bacteria</taxon>
        <taxon>Bacillati</taxon>
        <taxon>Bacillota</taxon>
        <taxon>Negativicutes</taxon>
        <taxon>Acidaminococcales</taxon>
        <taxon>Acidaminococcaceae</taxon>
        <taxon>Succiniclasticum</taxon>
    </lineage>
</organism>
<name>A0A1I2C0K3_9FIRM</name>
<sequence>MSCKTVFVKNAAKRMLMALLLLLAVCNVTGVTRAEAAGSRVPGIKAEQGLKSLKAATQHADVPQAGKTEPAAKDTATLPAKPPAPSIVRKSVKISAVGDCTIGWDDRFSWGNRFDAYLEGNNGDYGYYLAKVRDVFREDDFTIANLETTFTSYPVKMEKTFNFSAPDAYKNVLLQGCVDAVSLGNNHTYDFGERGYLDTMAALDSIGIPYFGHDKYLVKEVCGVKIGLFSLLDYGCQFYHEIDKALTYLKSQKCDLIISCMHWGVEHTYEQTWAQVAMAHYLVDNGVDLVLGSHPHVLQGIEKYKGKYILYSMANFCFGGNTDPDDKDTMIFQQTFTFVNGKLQPDDYIKIIPASVSGVSYCNNYQPVVLEGAEKERVMRKIMRYSSGFEYRE</sequence>
<protein>
    <submittedName>
        <fullName evidence="5">Poly-gamma-glutamate synthesis protein (Capsule biosynthesis protein)</fullName>
    </submittedName>
</protein>
<evidence type="ECO:0000256" key="1">
    <source>
        <dbReference type="ARBA" id="ARBA00005662"/>
    </source>
</evidence>
<dbReference type="AlphaFoldDB" id="A0A1I2C0K3"/>